<evidence type="ECO:0000313" key="1">
    <source>
        <dbReference type="EMBL" id="KAJ7085366.1"/>
    </source>
</evidence>
<gene>
    <name evidence="2" type="ORF">B0H15DRAFT_738522</name>
    <name evidence="1" type="ORF">B0H15DRAFT_739799</name>
</gene>
<keyword evidence="3" id="KW-1185">Reference proteome</keyword>
<dbReference type="EMBL" id="JARJCN010000018">
    <property type="protein sequence ID" value="KAJ7092365.1"/>
    <property type="molecule type" value="Genomic_DNA"/>
</dbReference>
<dbReference type="AlphaFoldDB" id="A0AAD6UB67"/>
<feature type="non-terminal residue" evidence="2">
    <location>
        <position position="120"/>
    </location>
</feature>
<reference evidence="2" key="1">
    <citation type="submission" date="2023-03" db="EMBL/GenBank/DDBJ databases">
        <title>Massive genome expansion in bonnet fungi (Mycena s.s.) driven by repeated elements and novel gene families across ecological guilds.</title>
        <authorList>
            <consortium name="Lawrence Berkeley National Laboratory"/>
            <person name="Harder C.B."/>
            <person name="Miyauchi S."/>
            <person name="Viragh M."/>
            <person name="Kuo A."/>
            <person name="Thoen E."/>
            <person name="Andreopoulos B."/>
            <person name="Lu D."/>
            <person name="Skrede I."/>
            <person name="Drula E."/>
            <person name="Henrissat B."/>
            <person name="Morin E."/>
            <person name="Kohler A."/>
            <person name="Barry K."/>
            <person name="LaButti K."/>
            <person name="Morin E."/>
            <person name="Salamov A."/>
            <person name="Lipzen A."/>
            <person name="Mereny Z."/>
            <person name="Hegedus B."/>
            <person name="Baldrian P."/>
            <person name="Stursova M."/>
            <person name="Weitz H."/>
            <person name="Taylor A."/>
            <person name="Grigoriev I.V."/>
            <person name="Nagy L.G."/>
            <person name="Martin F."/>
            <person name="Kauserud H."/>
        </authorList>
    </citation>
    <scope>NUCLEOTIDE SEQUENCE</scope>
    <source>
        <strain evidence="2">CBHHK173m</strain>
    </source>
</reference>
<proteinExistence type="predicted"/>
<name>A0AAD6UB67_9AGAR</name>
<sequence length="120" mass="14172">PVERHSGQSEGQSYIEFFARREERNKAKLAAETPENRQKRLSRLQAAEKQHCPSAKKGARVYIWEKINDFWVRKLLQRNEVEDEWGDFAPSQRIFDPFKNEWDLCEPLDPHATVPCDDDD</sequence>
<evidence type="ECO:0000313" key="3">
    <source>
        <dbReference type="Proteomes" id="UP001222325"/>
    </source>
</evidence>
<dbReference type="EMBL" id="JARJCN010000034">
    <property type="protein sequence ID" value="KAJ7085366.1"/>
    <property type="molecule type" value="Genomic_DNA"/>
</dbReference>
<protein>
    <submittedName>
        <fullName evidence="2">Uncharacterized protein</fullName>
    </submittedName>
</protein>
<dbReference type="Proteomes" id="UP001222325">
    <property type="component" value="Unassembled WGS sequence"/>
</dbReference>
<organism evidence="2 3">
    <name type="scientific">Mycena belliarum</name>
    <dbReference type="NCBI Taxonomy" id="1033014"/>
    <lineage>
        <taxon>Eukaryota</taxon>
        <taxon>Fungi</taxon>
        <taxon>Dikarya</taxon>
        <taxon>Basidiomycota</taxon>
        <taxon>Agaricomycotina</taxon>
        <taxon>Agaricomycetes</taxon>
        <taxon>Agaricomycetidae</taxon>
        <taxon>Agaricales</taxon>
        <taxon>Marasmiineae</taxon>
        <taxon>Mycenaceae</taxon>
        <taxon>Mycena</taxon>
    </lineage>
</organism>
<comment type="caution">
    <text evidence="2">The sequence shown here is derived from an EMBL/GenBank/DDBJ whole genome shotgun (WGS) entry which is preliminary data.</text>
</comment>
<feature type="non-terminal residue" evidence="2">
    <location>
        <position position="1"/>
    </location>
</feature>
<accession>A0AAD6UB67</accession>
<evidence type="ECO:0000313" key="2">
    <source>
        <dbReference type="EMBL" id="KAJ7092365.1"/>
    </source>
</evidence>